<dbReference type="GO" id="GO:0055085">
    <property type="term" value="P:transmembrane transport"/>
    <property type="evidence" value="ECO:0007669"/>
    <property type="project" value="InterPro"/>
</dbReference>
<evidence type="ECO:0000259" key="8">
    <source>
        <dbReference type="PROSITE" id="PS50928"/>
    </source>
</evidence>
<accession>D1BVH7</accession>
<dbReference type="AlphaFoldDB" id="D1BVH7"/>
<comment type="subcellular location">
    <subcellularLocation>
        <location evidence="1 7">Cell membrane</location>
        <topology evidence="1 7">Multi-pass membrane protein</topology>
    </subcellularLocation>
</comment>
<keyword evidence="6 7" id="KW-0472">Membrane</keyword>
<keyword evidence="4 7" id="KW-0812">Transmembrane</keyword>
<organism evidence="9 10">
    <name type="scientific">Xylanimonas cellulosilytica (strain DSM 15894 / JCM 12276 / CECT 5975 / KCTC 9989 / LMG 20990 / NBRC 107835 / XIL07)</name>
    <dbReference type="NCBI Taxonomy" id="446471"/>
    <lineage>
        <taxon>Bacteria</taxon>
        <taxon>Bacillati</taxon>
        <taxon>Actinomycetota</taxon>
        <taxon>Actinomycetes</taxon>
        <taxon>Micrococcales</taxon>
        <taxon>Promicromonosporaceae</taxon>
        <taxon>Xylanimonas</taxon>
    </lineage>
</organism>
<feature type="transmembrane region" description="Helical" evidence="7">
    <location>
        <begin position="73"/>
        <end position="94"/>
    </location>
</feature>
<evidence type="ECO:0000256" key="2">
    <source>
        <dbReference type="ARBA" id="ARBA00022448"/>
    </source>
</evidence>
<feature type="transmembrane region" description="Helical" evidence="7">
    <location>
        <begin position="157"/>
        <end position="181"/>
    </location>
</feature>
<comment type="similarity">
    <text evidence="7">Belongs to the binding-protein-dependent transport system permease family.</text>
</comment>
<dbReference type="KEGG" id="xce:Xcel_0409"/>
<feature type="transmembrane region" description="Helical" evidence="7">
    <location>
        <begin position="266"/>
        <end position="286"/>
    </location>
</feature>
<dbReference type="PROSITE" id="PS50928">
    <property type="entry name" value="ABC_TM1"/>
    <property type="match status" value="1"/>
</dbReference>
<feature type="domain" description="ABC transmembrane type-1" evidence="8">
    <location>
        <begin position="69"/>
        <end position="287"/>
    </location>
</feature>
<dbReference type="PANTHER" id="PTHR30193:SF37">
    <property type="entry name" value="INNER MEMBRANE ABC TRANSPORTER PERMEASE PROTEIN YCJO"/>
    <property type="match status" value="1"/>
</dbReference>
<dbReference type="InterPro" id="IPR000515">
    <property type="entry name" value="MetI-like"/>
</dbReference>
<evidence type="ECO:0000256" key="3">
    <source>
        <dbReference type="ARBA" id="ARBA00022475"/>
    </source>
</evidence>
<protein>
    <submittedName>
        <fullName evidence="9">Binding-protein-dependent transport systems inner membrane component</fullName>
    </submittedName>
</protein>
<keyword evidence="10" id="KW-1185">Reference proteome</keyword>
<dbReference type="CDD" id="cd06261">
    <property type="entry name" value="TM_PBP2"/>
    <property type="match status" value="1"/>
</dbReference>
<keyword evidence="5 7" id="KW-1133">Transmembrane helix</keyword>
<dbReference type="GO" id="GO:0005886">
    <property type="term" value="C:plasma membrane"/>
    <property type="evidence" value="ECO:0007669"/>
    <property type="project" value="UniProtKB-SubCell"/>
</dbReference>
<dbReference type="OrthoDB" id="3210259at2"/>
<name>D1BVH7_XYLCX</name>
<dbReference type="PANTHER" id="PTHR30193">
    <property type="entry name" value="ABC TRANSPORTER PERMEASE PROTEIN"/>
    <property type="match status" value="1"/>
</dbReference>
<dbReference type="Proteomes" id="UP000002255">
    <property type="component" value="Chromosome"/>
</dbReference>
<reference evidence="9 10" key="2">
    <citation type="journal article" date="2010" name="Stand. Genomic Sci.">
        <title>Complete genome sequence of Xylanimonas cellulosilytica type strain (XIL07).</title>
        <authorList>
            <person name="Foster B."/>
            <person name="Pukall R."/>
            <person name="Abt B."/>
            <person name="Nolan M."/>
            <person name="Glavina Del Rio T."/>
            <person name="Chen F."/>
            <person name="Lucas S."/>
            <person name="Tice H."/>
            <person name="Pitluck S."/>
            <person name="Cheng J.-F."/>
            <person name="Chertkov O."/>
            <person name="Brettin T."/>
            <person name="Han C."/>
            <person name="Detter J.C."/>
            <person name="Bruce D."/>
            <person name="Goodwin L."/>
            <person name="Ivanova N."/>
            <person name="Mavromatis K."/>
            <person name="Pati A."/>
            <person name="Mikhailova N."/>
            <person name="Chen A."/>
            <person name="Palaniappan K."/>
            <person name="Land M."/>
            <person name="Hauser L."/>
            <person name="Chang Y.-J."/>
            <person name="Jeffries C.D."/>
            <person name="Chain P."/>
            <person name="Rohde M."/>
            <person name="Goeker M."/>
            <person name="Bristow J."/>
            <person name="Eisen J.A."/>
            <person name="Markowitz V."/>
            <person name="Hugenholtz P."/>
            <person name="Kyrpides N.C."/>
            <person name="Klenk H.-P."/>
            <person name="Lapidus A."/>
        </authorList>
    </citation>
    <scope>NUCLEOTIDE SEQUENCE [LARGE SCALE GENOMIC DNA]</scope>
    <source>
        <strain evidence="10">DSM 15894 / CECT 5975 / LMG 20990 / XIL07</strain>
    </source>
</reference>
<reference evidence="10" key="1">
    <citation type="submission" date="2009-11" db="EMBL/GenBank/DDBJ databases">
        <title>The complete chromosome of Xylanimonas cellulosilytica DSM 15894.</title>
        <authorList>
            <consortium name="US DOE Joint Genome Institute (JGI-PGF)"/>
            <person name="Lucas S."/>
            <person name="Copeland A."/>
            <person name="Lapidus A."/>
            <person name="Glavina del Rio T."/>
            <person name="Dalin E."/>
            <person name="Tice H."/>
            <person name="Bruce D."/>
            <person name="Goodwin L."/>
            <person name="Pitluck S."/>
            <person name="Kyrpides N."/>
            <person name="Mavromatis K."/>
            <person name="Ivanova N."/>
            <person name="Mikhailova N."/>
            <person name="Foster B."/>
            <person name="Clum A."/>
            <person name="Brettin T."/>
            <person name="Detter J.C."/>
            <person name="Han C."/>
            <person name="Larimer F."/>
            <person name="Land M."/>
            <person name="Hauser L."/>
            <person name="Markowitz V."/>
            <person name="Cheng J.F."/>
            <person name="Hugenholtz P."/>
            <person name="Woyke T."/>
            <person name="Wu D."/>
            <person name="Gehrich-Schroeter G."/>
            <person name="Schneider S."/>
            <person name="Pukall S.R."/>
            <person name="Klenk H.P."/>
            <person name="Eisen J.A."/>
        </authorList>
    </citation>
    <scope>NUCLEOTIDE SEQUENCE [LARGE SCALE GENOMIC DNA]</scope>
    <source>
        <strain evidence="10">DSM 15894 / CECT 5975 / LMG 20990 / XIL07</strain>
    </source>
</reference>
<dbReference type="InterPro" id="IPR035906">
    <property type="entry name" value="MetI-like_sf"/>
</dbReference>
<feature type="transmembrane region" description="Helical" evidence="7">
    <location>
        <begin position="106"/>
        <end position="130"/>
    </location>
</feature>
<evidence type="ECO:0000313" key="10">
    <source>
        <dbReference type="Proteomes" id="UP000002255"/>
    </source>
</evidence>
<evidence type="ECO:0000313" key="9">
    <source>
        <dbReference type="EMBL" id="ACZ29448.1"/>
    </source>
</evidence>
<feature type="transmembrane region" description="Helical" evidence="7">
    <location>
        <begin position="216"/>
        <end position="239"/>
    </location>
</feature>
<gene>
    <name evidence="9" type="ordered locus">Xcel_0409</name>
</gene>
<feature type="transmembrane region" description="Helical" evidence="7">
    <location>
        <begin position="12"/>
        <end position="30"/>
    </location>
</feature>
<evidence type="ECO:0000256" key="5">
    <source>
        <dbReference type="ARBA" id="ARBA00022989"/>
    </source>
</evidence>
<evidence type="ECO:0000256" key="4">
    <source>
        <dbReference type="ARBA" id="ARBA00022692"/>
    </source>
</evidence>
<dbReference type="Gene3D" id="1.10.3720.10">
    <property type="entry name" value="MetI-like"/>
    <property type="match status" value="1"/>
</dbReference>
<keyword evidence="3" id="KW-1003">Cell membrane</keyword>
<dbReference type="eggNOG" id="COG1175">
    <property type="taxonomic scope" value="Bacteria"/>
</dbReference>
<dbReference type="STRING" id="446471.Xcel_0409"/>
<keyword evidence="2 7" id="KW-0813">Transport</keyword>
<dbReference type="Pfam" id="PF00528">
    <property type="entry name" value="BPD_transp_1"/>
    <property type="match status" value="1"/>
</dbReference>
<evidence type="ECO:0000256" key="7">
    <source>
        <dbReference type="RuleBase" id="RU363032"/>
    </source>
</evidence>
<dbReference type="EMBL" id="CP001821">
    <property type="protein sequence ID" value="ACZ29448.1"/>
    <property type="molecule type" value="Genomic_DNA"/>
</dbReference>
<evidence type="ECO:0000256" key="6">
    <source>
        <dbReference type="ARBA" id="ARBA00023136"/>
    </source>
</evidence>
<dbReference type="SUPFAM" id="SSF161098">
    <property type="entry name" value="MetI-like"/>
    <property type="match status" value="1"/>
</dbReference>
<evidence type="ECO:0000256" key="1">
    <source>
        <dbReference type="ARBA" id="ARBA00004651"/>
    </source>
</evidence>
<sequence>MLKRLMFSQKAAPYLFVLPFVLTFGIFWAFPLGRSVIMSGQNILPGQVENVGFANYERLFGDRLFWLAMGNSLRYTILTLVLLIPIPLFLAVLVNSKIGSPRLKAFFKSAMFIPALTSVVVAGIVFRLMFSESSTALMNQIIGVFGLEPTKWLKNDLTGLAALLIVALWRWTGVNMMYFLAGLQSIPQEYYEAADLDGASRWQQFRYVTLPQLRPTLIYVVTISVYGGMAMFLESFMLWGGNNSPQNIGLTIVGYLYRQGIEKNDLGYASAVGVVLLVVILAINLTQLSFNGMFRKEATR</sequence>
<dbReference type="RefSeq" id="WP_012877193.1">
    <property type="nucleotide sequence ID" value="NC_013530.1"/>
</dbReference>
<dbReference type="InterPro" id="IPR051393">
    <property type="entry name" value="ABC_transporter_permease"/>
</dbReference>
<dbReference type="HOGENOM" id="CLU_016047_0_2_11"/>
<proteinExistence type="inferred from homology"/>